<evidence type="ECO:0000256" key="2">
    <source>
        <dbReference type="ARBA" id="ARBA00022552"/>
    </source>
</evidence>
<name>A0A6N6M4T2_9FLAO</name>
<comment type="similarity">
    <text evidence="7">Belongs to the class I-like SAM-binding methyltransferase superfamily. rRNA adenine N(6)-methyltransferase family. RsmA subfamily.</text>
</comment>
<dbReference type="SUPFAM" id="SSF53335">
    <property type="entry name" value="S-adenosyl-L-methionine-dependent methyltransferases"/>
    <property type="match status" value="1"/>
</dbReference>
<proteinExistence type="inferred from homology"/>
<dbReference type="PROSITE" id="PS51689">
    <property type="entry name" value="SAM_RNA_A_N6_MT"/>
    <property type="match status" value="1"/>
</dbReference>
<evidence type="ECO:0000256" key="8">
    <source>
        <dbReference type="PROSITE-ProRule" id="PRU01026"/>
    </source>
</evidence>
<evidence type="ECO:0000256" key="3">
    <source>
        <dbReference type="ARBA" id="ARBA00022603"/>
    </source>
</evidence>
<feature type="domain" description="Ribosomal RNA adenine methylase transferase N-terminal" evidence="9">
    <location>
        <begin position="21"/>
        <end position="190"/>
    </location>
</feature>
<evidence type="ECO:0000256" key="7">
    <source>
        <dbReference type="HAMAP-Rule" id="MF_00607"/>
    </source>
</evidence>
<feature type="binding site" evidence="7 8">
    <location>
        <position position="41"/>
    </location>
    <ligand>
        <name>S-adenosyl-L-methionine</name>
        <dbReference type="ChEBI" id="CHEBI:59789"/>
    </ligand>
</feature>
<dbReference type="AlphaFoldDB" id="A0A6N6M4T2"/>
<dbReference type="Pfam" id="PF00398">
    <property type="entry name" value="RrnaAD"/>
    <property type="match status" value="1"/>
</dbReference>
<evidence type="ECO:0000256" key="1">
    <source>
        <dbReference type="ARBA" id="ARBA00022490"/>
    </source>
</evidence>
<dbReference type="InterPro" id="IPR011530">
    <property type="entry name" value="rRNA_adenine_dimethylase"/>
</dbReference>
<keyword evidence="5 7" id="KW-0949">S-adenosyl-L-methionine</keyword>
<dbReference type="GO" id="GO:0003723">
    <property type="term" value="F:RNA binding"/>
    <property type="evidence" value="ECO:0007669"/>
    <property type="project" value="UniProtKB-UniRule"/>
</dbReference>
<protein>
    <recommendedName>
        <fullName evidence="7">Ribosomal RNA small subunit methyltransferase A</fullName>
        <ecNumber evidence="7">2.1.1.182</ecNumber>
    </recommendedName>
    <alternativeName>
        <fullName evidence="7">16S rRNA (adenine(1518)-N(6)/adenine(1519)-N(6))-dimethyltransferase</fullName>
    </alternativeName>
    <alternativeName>
        <fullName evidence="7">16S rRNA dimethyladenosine transferase</fullName>
    </alternativeName>
    <alternativeName>
        <fullName evidence="7">16S rRNA dimethylase</fullName>
    </alternativeName>
    <alternativeName>
        <fullName evidence="7">S-adenosylmethionine-6-N', N'-adenosyl(rRNA) dimethyltransferase</fullName>
    </alternativeName>
</protein>
<keyword evidence="4 7" id="KW-0808">Transferase</keyword>
<sequence length="257" mass="29767">MTKRVRPKKFLGQHFLKDLSVAKRIADSLSLNGYKRVLEVGPGMGVLTKFLLERPLDLTVIELDRESVPYLRNHFPELEENIIEGDFLRFPVDQVFKEQFALIGNYPYNISSQILFKALEHRDLIVEVGGMFQREVAQRVASKPGSKVYGVISVLIQAYYDVEYLFTVDEGAFNPPPKVKSGVILLRRKENQNLGCDEKLFKRVVKMSFNQRRKTIRNSLKALTGKEFENEFLKQRPEQLSVDDFVKLTREIEKLQL</sequence>
<keyword evidence="6 7" id="KW-0694">RNA-binding</keyword>
<dbReference type="FunFam" id="1.10.8.100:FF:000001">
    <property type="entry name" value="Ribosomal RNA small subunit methyltransferase A"/>
    <property type="match status" value="1"/>
</dbReference>
<dbReference type="EMBL" id="WACR01000008">
    <property type="protein sequence ID" value="KAB1063364.1"/>
    <property type="molecule type" value="Genomic_DNA"/>
</dbReference>
<dbReference type="OrthoDB" id="9814755at2"/>
<evidence type="ECO:0000256" key="5">
    <source>
        <dbReference type="ARBA" id="ARBA00022691"/>
    </source>
</evidence>
<keyword evidence="2 7" id="KW-0698">rRNA processing</keyword>
<feature type="binding site" evidence="7 8">
    <location>
        <position position="14"/>
    </location>
    <ligand>
        <name>S-adenosyl-L-methionine</name>
        <dbReference type="ChEBI" id="CHEBI:59789"/>
    </ligand>
</feature>
<feature type="binding site" evidence="7 8">
    <location>
        <position position="86"/>
    </location>
    <ligand>
        <name>S-adenosyl-L-methionine</name>
        <dbReference type="ChEBI" id="CHEBI:59789"/>
    </ligand>
</feature>
<dbReference type="SMART" id="SM00650">
    <property type="entry name" value="rADc"/>
    <property type="match status" value="1"/>
</dbReference>
<dbReference type="InterPro" id="IPR001737">
    <property type="entry name" value="KsgA/Erm"/>
</dbReference>
<keyword evidence="3 7" id="KW-0489">Methyltransferase</keyword>
<keyword evidence="1 7" id="KW-0963">Cytoplasm</keyword>
<dbReference type="HAMAP" id="MF_00607">
    <property type="entry name" value="16SrRNA_methyltr_A"/>
    <property type="match status" value="1"/>
</dbReference>
<feature type="binding site" evidence="7 8">
    <location>
        <position position="62"/>
    </location>
    <ligand>
        <name>S-adenosyl-L-methionine</name>
        <dbReference type="ChEBI" id="CHEBI:59789"/>
    </ligand>
</feature>
<accession>A0A6N6M4T2</accession>
<reference evidence="10 11" key="1">
    <citation type="submission" date="2019-09" db="EMBL/GenBank/DDBJ databases">
        <title>Genomes of Cryomorphaceae.</title>
        <authorList>
            <person name="Bowman J.P."/>
        </authorList>
    </citation>
    <scope>NUCLEOTIDE SEQUENCE [LARGE SCALE GENOMIC DNA]</scope>
    <source>
        <strain evidence="10 11">KCTC 52047</strain>
    </source>
</reference>
<dbReference type="InterPro" id="IPR023165">
    <property type="entry name" value="rRNA_Ade_diMease-like_C"/>
</dbReference>
<comment type="function">
    <text evidence="7">Specifically dimethylates two adjacent adenosines (A1518 and A1519) in the loop of a conserved hairpin near the 3'-end of 16S rRNA in the 30S particle. May play a critical role in biogenesis of 30S subunits.</text>
</comment>
<comment type="catalytic activity">
    <reaction evidence="7">
        <text>adenosine(1518)/adenosine(1519) in 16S rRNA + 4 S-adenosyl-L-methionine = N(6)-dimethyladenosine(1518)/N(6)-dimethyladenosine(1519) in 16S rRNA + 4 S-adenosyl-L-homocysteine + 4 H(+)</text>
        <dbReference type="Rhea" id="RHEA:19609"/>
        <dbReference type="Rhea" id="RHEA-COMP:10232"/>
        <dbReference type="Rhea" id="RHEA-COMP:10233"/>
        <dbReference type="ChEBI" id="CHEBI:15378"/>
        <dbReference type="ChEBI" id="CHEBI:57856"/>
        <dbReference type="ChEBI" id="CHEBI:59789"/>
        <dbReference type="ChEBI" id="CHEBI:74411"/>
        <dbReference type="ChEBI" id="CHEBI:74493"/>
        <dbReference type="EC" id="2.1.1.182"/>
    </reaction>
</comment>
<dbReference type="PANTHER" id="PTHR11727:SF7">
    <property type="entry name" value="DIMETHYLADENOSINE TRANSFERASE-RELATED"/>
    <property type="match status" value="1"/>
</dbReference>
<dbReference type="PROSITE" id="PS01131">
    <property type="entry name" value="RRNA_A_DIMETH"/>
    <property type="match status" value="1"/>
</dbReference>
<dbReference type="InterPro" id="IPR020598">
    <property type="entry name" value="rRNA_Ade_methylase_Trfase_N"/>
</dbReference>
<evidence type="ECO:0000259" key="9">
    <source>
        <dbReference type="SMART" id="SM00650"/>
    </source>
</evidence>
<dbReference type="EC" id="2.1.1.182" evidence="7"/>
<evidence type="ECO:0000256" key="6">
    <source>
        <dbReference type="ARBA" id="ARBA00022884"/>
    </source>
</evidence>
<dbReference type="Gene3D" id="1.10.8.100">
    <property type="entry name" value="Ribosomal RNA adenine dimethylase-like, domain 2"/>
    <property type="match status" value="1"/>
</dbReference>
<evidence type="ECO:0000256" key="4">
    <source>
        <dbReference type="ARBA" id="ARBA00022679"/>
    </source>
</evidence>
<dbReference type="InterPro" id="IPR029063">
    <property type="entry name" value="SAM-dependent_MTases_sf"/>
</dbReference>
<evidence type="ECO:0000313" key="11">
    <source>
        <dbReference type="Proteomes" id="UP000435357"/>
    </source>
</evidence>
<dbReference type="Gene3D" id="3.40.50.150">
    <property type="entry name" value="Vaccinia Virus protein VP39"/>
    <property type="match status" value="1"/>
</dbReference>
<dbReference type="PANTHER" id="PTHR11727">
    <property type="entry name" value="DIMETHYLADENOSINE TRANSFERASE"/>
    <property type="match status" value="1"/>
</dbReference>
<dbReference type="GO" id="GO:0005829">
    <property type="term" value="C:cytosol"/>
    <property type="evidence" value="ECO:0007669"/>
    <property type="project" value="TreeGrafter"/>
</dbReference>
<dbReference type="GO" id="GO:0052908">
    <property type="term" value="F:16S rRNA (adenine(1518)-N(6)/adenine(1519)-N(6))-dimethyltransferase activity"/>
    <property type="evidence" value="ECO:0007669"/>
    <property type="project" value="UniProtKB-EC"/>
</dbReference>
<evidence type="ECO:0000313" key="10">
    <source>
        <dbReference type="EMBL" id="KAB1063364.1"/>
    </source>
</evidence>
<dbReference type="Proteomes" id="UP000435357">
    <property type="component" value="Unassembled WGS sequence"/>
</dbReference>
<keyword evidence="11" id="KW-1185">Reference proteome</keyword>
<dbReference type="InterPro" id="IPR020596">
    <property type="entry name" value="rRNA_Ade_Mease_Trfase_CS"/>
</dbReference>
<comment type="subcellular location">
    <subcellularLocation>
        <location evidence="7">Cytoplasm</location>
    </subcellularLocation>
</comment>
<dbReference type="NCBIfam" id="TIGR00755">
    <property type="entry name" value="ksgA"/>
    <property type="match status" value="1"/>
</dbReference>
<feature type="binding site" evidence="7 8">
    <location>
        <position position="105"/>
    </location>
    <ligand>
        <name>S-adenosyl-L-methionine</name>
        <dbReference type="ChEBI" id="CHEBI:59789"/>
    </ligand>
</feature>
<comment type="caution">
    <text evidence="10">The sequence shown here is derived from an EMBL/GenBank/DDBJ whole genome shotgun (WGS) entry which is preliminary data.</text>
</comment>
<organism evidence="10 11">
    <name type="scientific">Salibacter halophilus</name>
    <dbReference type="NCBI Taxonomy" id="1803916"/>
    <lineage>
        <taxon>Bacteria</taxon>
        <taxon>Pseudomonadati</taxon>
        <taxon>Bacteroidota</taxon>
        <taxon>Flavobacteriia</taxon>
        <taxon>Flavobacteriales</taxon>
        <taxon>Salibacteraceae</taxon>
        <taxon>Salibacter</taxon>
    </lineage>
</organism>
<dbReference type="RefSeq" id="WP_151168742.1">
    <property type="nucleotide sequence ID" value="NZ_WACR01000008.1"/>
</dbReference>
<feature type="binding site" evidence="7 8">
    <location>
        <position position="16"/>
    </location>
    <ligand>
        <name>S-adenosyl-L-methionine</name>
        <dbReference type="ChEBI" id="CHEBI:59789"/>
    </ligand>
</feature>
<gene>
    <name evidence="7 10" type="primary">rsmA</name>
    <name evidence="7" type="synonym">ksgA</name>
    <name evidence="10" type="ORF">F3059_09855</name>
</gene>